<feature type="region of interest" description="Disordered" evidence="1">
    <location>
        <begin position="1"/>
        <end position="50"/>
    </location>
</feature>
<sequence length="138" mass="15378">MTSTAQILHPLLGASEQDRPQSRLKTSVSTLNPDLGHSRRPRLRSKTSAQVEDLGPASKYLLQVPTCSVTVRETQVQGVTKKISEEFYPRLSNVLKEVVAESKRKIRFVSEELEIVKIMEDADVKVSDGVPCCCERVP</sequence>
<protein>
    <submittedName>
        <fullName evidence="2">Uncharacterized protein</fullName>
    </submittedName>
</protein>
<feature type="compositionally biased region" description="Polar residues" evidence="1">
    <location>
        <begin position="23"/>
        <end position="32"/>
    </location>
</feature>
<keyword evidence="3" id="KW-1185">Reference proteome</keyword>
<name>A0AAN9RHB4_PSOTE</name>
<comment type="caution">
    <text evidence="2">The sequence shown here is derived from an EMBL/GenBank/DDBJ whole genome shotgun (WGS) entry which is preliminary data.</text>
</comment>
<evidence type="ECO:0000256" key="1">
    <source>
        <dbReference type="SAM" id="MobiDB-lite"/>
    </source>
</evidence>
<evidence type="ECO:0000313" key="3">
    <source>
        <dbReference type="Proteomes" id="UP001386955"/>
    </source>
</evidence>
<gene>
    <name evidence="2" type="ORF">VNO78_34791</name>
</gene>
<dbReference type="Proteomes" id="UP001386955">
    <property type="component" value="Unassembled WGS sequence"/>
</dbReference>
<accession>A0AAN9RHB4</accession>
<organism evidence="2 3">
    <name type="scientific">Psophocarpus tetragonolobus</name>
    <name type="common">Winged bean</name>
    <name type="synonym">Dolichos tetragonolobus</name>
    <dbReference type="NCBI Taxonomy" id="3891"/>
    <lineage>
        <taxon>Eukaryota</taxon>
        <taxon>Viridiplantae</taxon>
        <taxon>Streptophyta</taxon>
        <taxon>Embryophyta</taxon>
        <taxon>Tracheophyta</taxon>
        <taxon>Spermatophyta</taxon>
        <taxon>Magnoliopsida</taxon>
        <taxon>eudicotyledons</taxon>
        <taxon>Gunneridae</taxon>
        <taxon>Pentapetalae</taxon>
        <taxon>rosids</taxon>
        <taxon>fabids</taxon>
        <taxon>Fabales</taxon>
        <taxon>Fabaceae</taxon>
        <taxon>Papilionoideae</taxon>
        <taxon>50 kb inversion clade</taxon>
        <taxon>NPAAA clade</taxon>
        <taxon>indigoferoid/millettioid clade</taxon>
        <taxon>Phaseoleae</taxon>
        <taxon>Psophocarpus</taxon>
    </lineage>
</organism>
<evidence type="ECO:0000313" key="2">
    <source>
        <dbReference type="EMBL" id="KAK7376325.1"/>
    </source>
</evidence>
<dbReference type="AlphaFoldDB" id="A0AAN9RHB4"/>
<dbReference type="EMBL" id="JAYMYS010000028">
    <property type="protein sequence ID" value="KAK7376325.1"/>
    <property type="molecule type" value="Genomic_DNA"/>
</dbReference>
<reference evidence="2 3" key="1">
    <citation type="submission" date="2024-01" db="EMBL/GenBank/DDBJ databases">
        <title>The genomes of 5 underutilized Papilionoideae crops provide insights into root nodulation and disease resistanc.</title>
        <authorList>
            <person name="Jiang F."/>
        </authorList>
    </citation>
    <scope>NUCLEOTIDE SEQUENCE [LARGE SCALE GENOMIC DNA]</scope>
    <source>
        <strain evidence="2">DUOXIRENSHENG_FW03</strain>
        <tissue evidence="2">Leaves</tissue>
    </source>
</reference>
<proteinExistence type="predicted"/>